<dbReference type="GO" id="GO:0009117">
    <property type="term" value="P:nucleotide metabolic process"/>
    <property type="evidence" value="ECO:0007669"/>
    <property type="project" value="UniProtKB-KW"/>
</dbReference>
<evidence type="ECO:0000256" key="3">
    <source>
        <dbReference type="HAMAP-Rule" id="MF_00528"/>
    </source>
</evidence>
<comment type="cofactor">
    <cofactor evidence="1 3">
        <name>a divalent metal cation</name>
        <dbReference type="ChEBI" id="CHEBI:60240"/>
    </cofactor>
</comment>
<reference evidence="4 5" key="1">
    <citation type="submission" date="2010-07" db="EMBL/GenBank/DDBJ databases">
        <authorList>
            <person name="Sid Ahmed O."/>
        </authorList>
    </citation>
    <scope>NUCLEOTIDE SEQUENCE [LARGE SCALE GENOMIC DNA]</scope>
    <source>
        <strain evidence="4 5">TX4248</strain>
    </source>
</reference>
<dbReference type="HOGENOM" id="CLU_040416_0_0_9"/>
<dbReference type="RefSeq" id="WP_002354869.1">
    <property type="nucleotide sequence ID" value="NZ_GL454482.1"/>
</dbReference>
<comment type="catalytic activity">
    <reaction evidence="3">
        <text>dTTP + H2O = dTMP + diphosphate + H(+)</text>
        <dbReference type="Rhea" id="RHEA:28534"/>
        <dbReference type="ChEBI" id="CHEBI:15377"/>
        <dbReference type="ChEBI" id="CHEBI:15378"/>
        <dbReference type="ChEBI" id="CHEBI:33019"/>
        <dbReference type="ChEBI" id="CHEBI:37568"/>
        <dbReference type="ChEBI" id="CHEBI:63528"/>
        <dbReference type="EC" id="3.6.1.9"/>
    </reaction>
</comment>
<name>A0A125W374_ENTFL</name>
<evidence type="ECO:0000256" key="1">
    <source>
        <dbReference type="ARBA" id="ARBA00001968"/>
    </source>
</evidence>
<dbReference type="AlphaFoldDB" id="A0A125W374"/>
<feature type="site" description="Important for substrate specificity" evidence="3">
    <location>
        <position position="11"/>
    </location>
</feature>
<evidence type="ECO:0000256" key="2">
    <source>
        <dbReference type="ARBA" id="ARBA00022801"/>
    </source>
</evidence>
<feature type="active site" description="Proton acceptor" evidence="3">
    <location>
        <position position="68"/>
    </location>
</feature>
<dbReference type="PIRSF" id="PIRSF006305">
    <property type="entry name" value="Maf"/>
    <property type="match status" value="1"/>
</dbReference>
<dbReference type="EC" id="3.6.1.9" evidence="3"/>
<comment type="caution">
    <text evidence="3">Lacks conserved residue(s) required for the propagation of feature annotation.</text>
</comment>
<protein>
    <recommendedName>
        <fullName evidence="3">dTTP/UTP pyrophosphatase</fullName>
        <shortName evidence="3">dTTPase/UTPase</shortName>
        <ecNumber evidence="3">3.6.1.9</ecNumber>
    </recommendedName>
    <alternativeName>
        <fullName evidence="3">Nucleoside triphosphate pyrophosphatase</fullName>
    </alternativeName>
    <alternativeName>
        <fullName evidence="3">Nucleotide pyrophosphatase</fullName>
        <shortName evidence="3">Nucleotide PPase</shortName>
    </alternativeName>
</protein>
<dbReference type="Proteomes" id="UP000004846">
    <property type="component" value="Unassembled WGS sequence"/>
</dbReference>
<keyword evidence="3" id="KW-0963">Cytoplasm</keyword>
<dbReference type="InterPro" id="IPR029001">
    <property type="entry name" value="ITPase-like_fam"/>
</dbReference>
<organism evidence="4 5">
    <name type="scientific">Enterococcus faecalis TX4248</name>
    <dbReference type="NCBI Taxonomy" id="749495"/>
    <lineage>
        <taxon>Bacteria</taxon>
        <taxon>Bacillati</taxon>
        <taxon>Bacillota</taxon>
        <taxon>Bacilli</taxon>
        <taxon>Lactobacillales</taxon>
        <taxon>Enterococcaceae</taxon>
        <taxon>Enterococcus</taxon>
    </lineage>
</organism>
<comment type="function">
    <text evidence="3">Nucleoside triphosphate pyrophosphatase that hydrolyzes dTTP and UTP. May have a dual role in cell division arrest and in preventing the incorporation of modified nucleotides into cellular nucleic acids.</text>
</comment>
<dbReference type="HAMAP" id="MF_00528">
    <property type="entry name" value="Maf"/>
    <property type="match status" value="1"/>
</dbReference>
<dbReference type="InterPro" id="IPR003697">
    <property type="entry name" value="Maf-like"/>
</dbReference>
<sequence length="184" mass="19843">MQIILASQSPRRQELLKRVVPTFTIAPADIDETVGKDGLPAEYVAQMAAQKAAAIAEQSPEALVIGCDTIVALAGEILGKPTSREDGYRMLRLLSGKTHDVYTSVTLKQGEKERSATVHSTVTFYPLTDTEIHAYLDTAEYADKAGAYGIQGQGALLIEAIAGDYYAIMGLPIAKVARLLKEFN</sequence>
<comment type="catalytic activity">
    <reaction evidence="3">
        <text>UTP + H2O = UMP + diphosphate + H(+)</text>
        <dbReference type="Rhea" id="RHEA:29395"/>
        <dbReference type="ChEBI" id="CHEBI:15377"/>
        <dbReference type="ChEBI" id="CHEBI:15378"/>
        <dbReference type="ChEBI" id="CHEBI:33019"/>
        <dbReference type="ChEBI" id="CHEBI:46398"/>
        <dbReference type="ChEBI" id="CHEBI:57865"/>
        <dbReference type="EC" id="3.6.1.9"/>
    </reaction>
</comment>
<proteinExistence type="inferred from homology"/>
<feature type="site" description="Important for substrate specificity" evidence="3">
    <location>
        <position position="69"/>
    </location>
</feature>
<dbReference type="NCBIfam" id="TIGR00172">
    <property type="entry name" value="maf"/>
    <property type="match status" value="1"/>
</dbReference>
<dbReference type="SUPFAM" id="SSF52972">
    <property type="entry name" value="ITPase-like"/>
    <property type="match status" value="1"/>
</dbReference>
<accession>A0A125W374</accession>
<comment type="subcellular location">
    <subcellularLocation>
        <location evidence="3">Cytoplasm</location>
    </subcellularLocation>
</comment>
<gene>
    <name evidence="4" type="primary">maf</name>
    <name evidence="4" type="ORF">HMPREF9498_02619</name>
</gene>
<dbReference type="GO" id="GO:0005737">
    <property type="term" value="C:cytoplasm"/>
    <property type="evidence" value="ECO:0007669"/>
    <property type="project" value="UniProtKB-SubCell"/>
</dbReference>
<dbReference type="CDD" id="cd00555">
    <property type="entry name" value="Maf"/>
    <property type="match status" value="1"/>
</dbReference>
<evidence type="ECO:0000313" key="5">
    <source>
        <dbReference type="Proteomes" id="UP000004846"/>
    </source>
</evidence>
<dbReference type="Pfam" id="PF02545">
    <property type="entry name" value="Maf"/>
    <property type="match status" value="1"/>
</dbReference>
<dbReference type="GO" id="GO:0036221">
    <property type="term" value="F:UTP diphosphatase activity"/>
    <property type="evidence" value="ECO:0007669"/>
    <property type="project" value="RHEA"/>
</dbReference>
<keyword evidence="3" id="KW-0546">Nucleotide metabolism</keyword>
<dbReference type="SMR" id="A0A125W374"/>
<dbReference type="Gene3D" id="3.90.950.10">
    <property type="match status" value="1"/>
</dbReference>
<dbReference type="GO" id="GO:0036218">
    <property type="term" value="F:dTTP diphosphatase activity"/>
    <property type="evidence" value="ECO:0007669"/>
    <property type="project" value="RHEA"/>
</dbReference>
<dbReference type="GeneID" id="60892405"/>
<dbReference type="PANTHER" id="PTHR43213:SF5">
    <property type="entry name" value="BIFUNCTIONAL DTTP_UTP PYROPHOSPHATASE_METHYLTRANSFERASE PROTEIN-RELATED"/>
    <property type="match status" value="1"/>
</dbReference>
<comment type="caution">
    <text evidence="4">The sequence shown here is derived from an EMBL/GenBank/DDBJ whole genome shotgun (WGS) entry which is preliminary data.</text>
</comment>
<keyword evidence="2 3" id="KW-0378">Hydrolase</keyword>
<dbReference type="EMBL" id="AEBR01000095">
    <property type="protein sequence ID" value="EFM81734.1"/>
    <property type="molecule type" value="Genomic_DNA"/>
</dbReference>
<comment type="similarity">
    <text evidence="3">Belongs to the Maf family. YhdE subfamily.</text>
</comment>
<evidence type="ECO:0000313" key="4">
    <source>
        <dbReference type="EMBL" id="EFM81734.1"/>
    </source>
</evidence>
<dbReference type="PANTHER" id="PTHR43213">
    <property type="entry name" value="BIFUNCTIONAL DTTP/UTP PYROPHOSPHATASE/METHYLTRANSFERASE PROTEIN-RELATED"/>
    <property type="match status" value="1"/>
</dbReference>
<feature type="site" description="Important for substrate specificity" evidence="3">
    <location>
        <position position="151"/>
    </location>
</feature>